<evidence type="ECO:0000256" key="1">
    <source>
        <dbReference type="SAM" id="Phobius"/>
    </source>
</evidence>
<keyword evidence="1" id="KW-0472">Membrane</keyword>
<feature type="transmembrane region" description="Helical" evidence="1">
    <location>
        <begin position="12"/>
        <end position="34"/>
    </location>
</feature>
<organism evidence="2 3">
    <name type="scientific">Cotesia glomerata</name>
    <name type="common">Lepidopteran parasitic wasp</name>
    <name type="synonym">Apanteles glomeratus</name>
    <dbReference type="NCBI Taxonomy" id="32391"/>
    <lineage>
        <taxon>Eukaryota</taxon>
        <taxon>Metazoa</taxon>
        <taxon>Ecdysozoa</taxon>
        <taxon>Arthropoda</taxon>
        <taxon>Hexapoda</taxon>
        <taxon>Insecta</taxon>
        <taxon>Pterygota</taxon>
        <taxon>Neoptera</taxon>
        <taxon>Endopterygota</taxon>
        <taxon>Hymenoptera</taxon>
        <taxon>Apocrita</taxon>
        <taxon>Ichneumonoidea</taxon>
        <taxon>Braconidae</taxon>
        <taxon>Microgastrinae</taxon>
        <taxon>Cotesia</taxon>
    </lineage>
</organism>
<accession>A0AAV7IF66</accession>
<reference evidence="2 3" key="1">
    <citation type="journal article" date="2021" name="J. Hered.">
        <title>A chromosome-level genome assembly of the parasitoid wasp, Cotesia glomerata (Hymenoptera: Braconidae).</title>
        <authorList>
            <person name="Pinto B.J."/>
            <person name="Weis J.J."/>
            <person name="Gamble T."/>
            <person name="Ode P.J."/>
            <person name="Paul R."/>
            <person name="Zaspel J.M."/>
        </authorList>
    </citation>
    <scope>NUCLEOTIDE SEQUENCE [LARGE SCALE GENOMIC DNA]</scope>
    <source>
        <strain evidence="2">CgM1</strain>
    </source>
</reference>
<keyword evidence="1" id="KW-1133">Transmembrane helix</keyword>
<dbReference type="EMBL" id="JAHXZJ010001864">
    <property type="protein sequence ID" value="KAH0549054.1"/>
    <property type="molecule type" value="Genomic_DNA"/>
</dbReference>
<protein>
    <submittedName>
        <fullName evidence="2">Uncharacterized protein</fullName>
    </submittedName>
</protein>
<gene>
    <name evidence="2" type="ORF">KQX54_005462</name>
</gene>
<dbReference type="AlphaFoldDB" id="A0AAV7IF66"/>
<evidence type="ECO:0000313" key="3">
    <source>
        <dbReference type="Proteomes" id="UP000826195"/>
    </source>
</evidence>
<keyword evidence="3" id="KW-1185">Reference proteome</keyword>
<sequence>MLHDPALNTSNWKSRCIATVLSACFFHFPVVVCIHSMILPNQSICWTLSTPFTLLCHLSIRCIDIYPQITLRIELSKAQPLNNGKSKPVTRWPLGNGNRKRVTRATACFRRVVQKGSLGLGSFFWYEALQKMLDELLRSTHPIFDIVSSIDN</sequence>
<name>A0AAV7IF66_COTGL</name>
<comment type="caution">
    <text evidence="2">The sequence shown here is derived from an EMBL/GenBank/DDBJ whole genome shotgun (WGS) entry which is preliminary data.</text>
</comment>
<evidence type="ECO:0000313" key="2">
    <source>
        <dbReference type="EMBL" id="KAH0549054.1"/>
    </source>
</evidence>
<keyword evidence="1" id="KW-0812">Transmembrane</keyword>
<dbReference type="Proteomes" id="UP000826195">
    <property type="component" value="Unassembled WGS sequence"/>
</dbReference>
<proteinExistence type="predicted"/>